<accession>A0A7K2IRQ1</accession>
<evidence type="ECO:0000259" key="3">
    <source>
        <dbReference type="Pfam" id="PF01408"/>
    </source>
</evidence>
<dbReference type="GO" id="GO:0016491">
    <property type="term" value="F:oxidoreductase activity"/>
    <property type="evidence" value="ECO:0007669"/>
    <property type="project" value="UniProtKB-KW"/>
</dbReference>
<evidence type="ECO:0000313" key="5">
    <source>
        <dbReference type="EMBL" id="MYR32455.1"/>
    </source>
</evidence>
<dbReference type="PANTHER" id="PTHR22604">
    <property type="entry name" value="OXIDOREDUCTASES"/>
    <property type="match status" value="1"/>
</dbReference>
<keyword evidence="2" id="KW-0560">Oxidoreductase</keyword>
<gene>
    <name evidence="5" type="ORF">GTW20_09265</name>
</gene>
<name>A0A7K2IRQ1_9ACTN</name>
<dbReference type="Gene3D" id="3.40.50.720">
    <property type="entry name" value="NAD(P)-binding Rossmann-like Domain"/>
    <property type="match status" value="1"/>
</dbReference>
<sequence>MKAVRGRESTVRLGVLGCADIAWRRVLPAAVDNPRTELVAIASRDPEKARRFAERFDCDAVTGYERLLEREDLDAVYIPLPVALRREWVARALTRDLHVLSEKPLTTDHAGAAELVDLAKSRGRVLRENFGFLHHSQQSRVGEMLDSGAIGRVCSVDSEFGVPRRPDHDIRYDPTLGGGALLDVGVYPLRLAQYFLGTELRVRGAVLRHDPDRGVDVGGSVLLADAHGASARLAFGIGVQYRNSYAIWGTGGTLSVDRAFTPPAEMRPVLRLREGQGEETIEVEADHQFANVLGDFATAIEFGERPGVPETILDLARLLDGVRRAAGEP</sequence>
<evidence type="ECO:0000256" key="2">
    <source>
        <dbReference type="ARBA" id="ARBA00023002"/>
    </source>
</evidence>
<dbReference type="AlphaFoldDB" id="A0A7K2IRQ1"/>
<dbReference type="Gene3D" id="3.30.360.10">
    <property type="entry name" value="Dihydrodipicolinate Reductase, domain 2"/>
    <property type="match status" value="1"/>
</dbReference>
<dbReference type="InterPro" id="IPR050984">
    <property type="entry name" value="Gfo/Idh/MocA_domain"/>
</dbReference>
<dbReference type="Proteomes" id="UP000467124">
    <property type="component" value="Unassembled WGS sequence"/>
</dbReference>
<reference evidence="5 6" key="1">
    <citation type="journal article" date="2019" name="Nat. Commun.">
        <title>The antimicrobial potential of Streptomyces from insect microbiomes.</title>
        <authorList>
            <person name="Chevrette M.G."/>
            <person name="Carlson C.M."/>
            <person name="Ortega H.E."/>
            <person name="Thomas C."/>
            <person name="Ananiev G.E."/>
            <person name="Barns K.J."/>
            <person name="Book A.J."/>
            <person name="Cagnazzo J."/>
            <person name="Carlos C."/>
            <person name="Flanigan W."/>
            <person name="Grubbs K.J."/>
            <person name="Horn H.A."/>
            <person name="Hoffmann F.M."/>
            <person name="Klassen J.L."/>
            <person name="Knack J.J."/>
            <person name="Lewin G.R."/>
            <person name="McDonald B.R."/>
            <person name="Muller L."/>
            <person name="Melo W.G.P."/>
            <person name="Pinto-Tomas A.A."/>
            <person name="Schmitz A."/>
            <person name="Wendt-Pienkowski E."/>
            <person name="Wildman S."/>
            <person name="Zhao M."/>
            <person name="Zhang F."/>
            <person name="Bugni T.S."/>
            <person name="Andes D.R."/>
            <person name="Pupo M.T."/>
            <person name="Currie C.R."/>
        </authorList>
    </citation>
    <scope>NUCLEOTIDE SEQUENCE [LARGE SCALE GENOMIC DNA]</scope>
    <source>
        <strain evidence="5 6">SID5840</strain>
    </source>
</reference>
<dbReference type="InterPro" id="IPR000683">
    <property type="entry name" value="Gfo/Idh/MocA-like_OxRdtase_N"/>
</dbReference>
<proteinExistence type="inferred from homology"/>
<comment type="similarity">
    <text evidence="1">Belongs to the Gfo/Idh/MocA family.</text>
</comment>
<evidence type="ECO:0000259" key="4">
    <source>
        <dbReference type="Pfam" id="PF22725"/>
    </source>
</evidence>
<dbReference type="InterPro" id="IPR036291">
    <property type="entry name" value="NAD(P)-bd_dom_sf"/>
</dbReference>
<dbReference type="Pfam" id="PF01408">
    <property type="entry name" value="GFO_IDH_MocA"/>
    <property type="match status" value="1"/>
</dbReference>
<evidence type="ECO:0000256" key="1">
    <source>
        <dbReference type="ARBA" id="ARBA00010928"/>
    </source>
</evidence>
<feature type="domain" description="Gfo/Idh/MocA-like oxidoreductase N-terminal" evidence="3">
    <location>
        <begin position="12"/>
        <end position="129"/>
    </location>
</feature>
<dbReference type="Pfam" id="PF22725">
    <property type="entry name" value="GFO_IDH_MocA_C3"/>
    <property type="match status" value="1"/>
</dbReference>
<dbReference type="SUPFAM" id="SSF51735">
    <property type="entry name" value="NAD(P)-binding Rossmann-fold domains"/>
    <property type="match status" value="1"/>
</dbReference>
<dbReference type="EMBL" id="WWHY01000001">
    <property type="protein sequence ID" value="MYR32455.1"/>
    <property type="molecule type" value="Genomic_DNA"/>
</dbReference>
<protein>
    <submittedName>
        <fullName evidence="5">Gfo/Idh/MocA family oxidoreductase</fullName>
    </submittedName>
</protein>
<feature type="domain" description="GFO/IDH/MocA-like oxidoreductase" evidence="4">
    <location>
        <begin position="141"/>
        <end position="254"/>
    </location>
</feature>
<dbReference type="PANTHER" id="PTHR22604:SF105">
    <property type="entry name" value="TRANS-1,2-DIHYDROBENZENE-1,2-DIOL DEHYDROGENASE"/>
    <property type="match status" value="1"/>
</dbReference>
<organism evidence="5 6">
    <name type="scientific">Nocardiopsis alba</name>
    <dbReference type="NCBI Taxonomy" id="53437"/>
    <lineage>
        <taxon>Bacteria</taxon>
        <taxon>Bacillati</taxon>
        <taxon>Actinomycetota</taxon>
        <taxon>Actinomycetes</taxon>
        <taxon>Streptosporangiales</taxon>
        <taxon>Nocardiopsidaceae</taxon>
        <taxon>Nocardiopsis</taxon>
    </lineage>
</organism>
<dbReference type="InterPro" id="IPR055170">
    <property type="entry name" value="GFO_IDH_MocA-like_dom"/>
</dbReference>
<evidence type="ECO:0000313" key="6">
    <source>
        <dbReference type="Proteomes" id="UP000467124"/>
    </source>
</evidence>
<dbReference type="GO" id="GO:0000166">
    <property type="term" value="F:nucleotide binding"/>
    <property type="evidence" value="ECO:0007669"/>
    <property type="project" value="InterPro"/>
</dbReference>
<comment type="caution">
    <text evidence="5">The sequence shown here is derived from an EMBL/GenBank/DDBJ whole genome shotgun (WGS) entry which is preliminary data.</text>
</comment>
<dbReference type="SUPFAM" id="SSF55347">
    <property type="entry name" value="Glyceraldehyde-3-phosphate dehydrogenase-like, C-terminal domain"/>
    <property type="match status" value="1"/>
</dbReference>